<dbReference type="KEGG" id="halx:M0R89_19350"/>
<gene>
    <name evidence="2" type="ORF">M0R89_19350</name>
</gene>
<reference evidence="2 3" key="1">
    <citation type="submission" date="2022-04" db="EMBL/GenBank/DDBJ databases">
        <title>Diverse halophilic archaea isolated from saline environments.</title>
        <authorList>
            <person name="Cui H.-L."/>
        </authorList>
    </citation>
    <scope>NUCLEOTIDE SEQUENCE [LARGE SCALE GENOMIC DNA]</scope>
    <source>
        <strain evidence="2 3">XZYJT49</strain>
        <plasmid evidence="2 3">unnamed1</plasmid>
    </source>
</reference>
<accession>A0A8U0I084</accession>
<evidence type="ECO:0000313" key="3">
    <source>
        <dbReference type="Proteomes" id="UP000830729"/>
    </source>
</evidence>
<protein>
    <recommendedName>
        <fullName evidence="4">Enolase</fullName>
    </recommendedName>
</protein>
<evidence type="ECO:0000313" key="2">
    <source>
        <dbReference type="EMBL" id="UPV76321.1"/>
    </source>
</evidence>
<geneLocation type="plasmid" evidence="2 3">
    <name>unnamed1</name>
</geneLocation>
<proteinExistence type="predicted"/>
<feature type="region of interest" description="Disordered" evidence="1">
    <location>
        <begin position="317"/>
        <end position="343"/>
    </location>
</feature>
<evidence type="ECO:0008006" key="4">
    <source>
        <dbReference type="Google" id="ProtNLM"/>
    </source>
</evidence>
<dbReference type="EMBL" id="CP096660">
    <property type="protein sequence ID" value="UPV76321.1"/>
    <property type="molecule type" value="Genomic_DNA"/>
</dbReference>
<keyword evidence="2" id="KW-0614">Plasmid</keyword>
<evidence type="ECO:0000256" key="1">
    <source>
        <dbReference type="SAM" id="MobiDB-lite"/>
    </source>
</evidence>
<dbReference type="InterPro" id="IPR036849">
    <property type="entry name" value="Enolase-like_C_sf"/>
</dbReference>
<dbReference type="Gene3D" id="3.20.20.120">
    <property type="entry name" value="Enolase-like C-terminal domain"/>
    <property type="match status" value="1"/>
</dbReference>
<name>A0A8U0I084_9EURY</name>
<dbReference type="GeneID" id="72187403"/>
<organism evidence="2 3">
    <name type="scientific">Halorussus limi</name>
    <dbReference type="NCBI Taxonomy" id="2938695"/>
    <lineage>
        <taxon>Archaea</taxon>
        <taxon>Methanobacteriati</taxon>
        <taxon>Methanobacteriota</taxon>
        <taxon>Stenosarchaea group</taxon>
        <taxon>Halobacteria</taxon>
        <taxon>Halobacteriales</taxon>
        <taxon>Haladaptataceae</taxon>
        <taxon>Halorussus</taxon>
    </lineage>
</organism>
<keyword evidence="3" id="KW-1185">Reference proteome</keyword>
<dbReference type="Proteomes" id="UP000830729">
    <property type="component" value="Plasmid unnamed1"/>
</dbReference>
<sequence length="343" mass="37989">MSLYEQVADLPLTVEGVAYERRERETTKFTRATTVVSLSGGGEVGAGEDVTYDAELHPIPDEFDLAGEYTFDSFSAKLAELDLFPGEEAGDVDDHFRHYRRWAFESAALDLALRQADTDLGAALDCEYDPVRFVASPVLGDPPSADPLREWHERVPGLEFKLDADEGWTDDLLADLSGEGVRVVDFKAYYEDAEVAGSDDADLYRRVAEAFPDAILEDPAWTDETARALDSARGRVSWDYPITDVESVRELPIDPDWLNIKPSRFGSVESLLDTVEFCENEGVRMYGGGQFELDAGRRQLHLLASLFYPESPNDVAPTGYNDRAAPDGLPTSPLSVSDVRGFR</sequence>
<dbReference type="AlphaFoldDB" id="A0A8U0I084"/>
<dbReference type="RefSeq" id="WP_248652354.1">
    <property type="nucleotide sequence ID" value="NZ_CP096660.1"/>
</dbReference>
<dbReference type="SUPFAM" id="SSF51604">
    <property type="entry name" value="Enolase C-terminal domain-like"/>
    <property type="match status" value="1"/>
</dbReference>